<sequence length="780" mass="90744">MLVEFLTWLAYFSTSLLIVVISASIIYARWHYGSLENSIGMPAVIKPWFIGGSDPFFYKSVCCEEDIKRVQKHGRVFGMYEGRSPQVFVADPDLIRSIFIKDFDHFYDKRILDYGHPLISEMMDVLPYDKWKVVRTYLSPQLTTGKIKAMSYQMLEAINNWVDKLKAKMDEEDYTFTPKHAFTTLTTDVIARCAFGTTINTFDDPDNIFVKNVKKLSFDDGDANILFTGTFTFPFIASLEPFVSSEVMQFFDDLLKGILKQRRDSGRERINDFVDAMNDMIEKCSTDPEYIQLNIKESTIMGQAMIFLLAGFETTSTTLSLMAFHLAKFPEVQAKLIKEVDEYLERHDGKIEHETVRELVFVNAVMNETLRMHPPLIRIERVCQKDWICEKTGLHIKEGVTVQVPCFAVHYDEKYYSEPYKFKPDRFLPENKDKLNPYAFLAFGQGPHNCIGTRFAKEEIQLTMASIFKHFQFEECPGAELKIKPGRLFINNYGSFSVNLVKRNMAPHIYITDPELIRLIFIKDFDHFQNKRIFETGHELINDMMDILPYDKWKVVRNYFSPQLTTGKIKSMSYQMHETIDDWMKKMIKKADGTRYTADLRTDFTALTVDVIARCAFGTKINVLDDPNDPFFNYVRKMSFDDVEPNWMFSAIQMFPFLATLQPFFPKEVMDFFGDLLKNILSTRRQSKQRANDFVDVMNDMIDKCKTDPEYKRLGIDENTAMCQAMIFLLAGFQTTAETLTLMAFRLSQHPEIQDRLIQEVDDFYKRHNDAQNEPGIDPN</sequence>
<dbReference type="PRINTS" id="PR00385">
    <property type="entry name" value="P450"/>
</dbReference>
<dbReference type="PANTHER" id="PTHR24292">
    <property type="entry name" value="CYTOCHROME P450"/>
    <property type="match status" value="1"/>
</dbReference>
<keyword evidence="9" id="KW-0560">Oxidoreductase</keyword>
<evidence type="ECO:0000256" key="3">
    <source>
        <dbReference type="ARBA" id="ARBA00004406"/>
    </source>
</evidence>
<keyword evidence="6 13" id="KW-0479">Metal-binding</keyword>
<dbReference type="InterPro" id="IPR002401">
    <property type="entry name" value="Cyt_P450_E_grp-I"/>
</dbReference>
<evidence type="ECO:0000256" key="6">
    <source>
        <dbReference type="ARBA" id="ARBA00022723"/>
    </source>
</evidence>
<keyword evidence="12 14" id="KW-0472">Membrane</keyword>
<reference evidence="15 16" key="1">
    <citation type="submission" date="2015-12" db="EMBL/GenBank/DDBJ databases">
        <title>The genome of Folsomia candida.</title>
        <authorList>
            <person name="Faddeeva A."/>
            <person name="Derks M.F."/>
            <person name="Anvar Y."/>
            <person name="Smit S."/>
            <person name="Van Straalen N."/>
            <person name="Roelofs D."/>
        </authorList>
    </citation>
    <scope>NUCLEOTIDE SEQUENCE [LARGE SCALE GENOMIC DNA]</scope>
    <source>
        <strain evidence="15 16">VU population</strain>
        <tissue evidence="15">Whole body</tissue>
    </source>
</reference>
<evidence type="ECO:0000313" key="15">
    <source>
        <dbReference type="EMBL" id="OXA37170.1"/>
    </source>
</evidence>
<evidence type="ECO:0000256" key="2">
    <source>
        <dbReference type="ARBA" id="ARBA00004174"/>
    </source>
</evidence>
<evidence type="ECO:0000256" key="11">
    <source>
        <dbReference type="ARBA" id="ARBA00023033"/>
    </source>
</evidence>
<evidence type="ECO:0000256" key="5">
    <source>
        <dbReference type="ARBA" id="ARBA00022617"/>
    </source>
</evidence>
<evidence type="ECO:0000256" key="10">
    <source>
        <dbReference type="ARBA" id="ARBA00023004"/>
    </source>
</evidence>
<evidence type="ECO:0000256" key="12">
    <source>
        <dbReference type="ARBA" id="ARBA00023136"/>
    </source>
</evidence>
<proteinExistence type="inferred from homology"/>
<dbReference type="OMA" id="REQENYF"/>
<evidence type="ECO:0000256" key="8">
    <source>
        <dbReference type="ARBA" id="ARBA00022848"/>
    </source>
</evidence>
<dbReference type="SUPFAM" id="SSF48264">
    <property type="entry name" value="Cytochrome P450"/>
    <property type="match status" value="2"/>
</dbReference>
<dbReference type="GO" id="GO:0005789">
    <property type="term" value="C:endoplasmic reticulum membrane"/>
    <property type="evidence" value="ECO:0007669"/>
    <property type="project" value="UniProtKB-SubCell"/>
</dbReference>
<comment type="similarity">
    <text evidence="4">Belongs to the cytochrome P450 family.</text>
</comment>
<keyword evidence="5 13" id="KW-0349">Heme</keyword>
<dbReference type="PRINTS" id="PR00463">
    <property type="entry name" value="EP450I"/>
</dbReference>
<dbReference type="InterPro" id="IPR036396">
    <property type="entry name" value="Cyt_P450_sf"/>
</dbReference>
<dbReference type="InterPro" id="IPR017972">
    <property type="entry name" value="Cyt_P450_CS"/>
</dbReference>
<dbReference type="CDD" id="cd11056">
    <property type="entry name" value="CYP6-like"/>
    <property type="match status" value="1"/>
</dbReference>
<comment type="cofactor">
    <cofactor evidence="1 13">
        <name>heme</name>
        <dbReference type="ChEBI" id="CHEBI:30413"/>
    </cofactor>
</comment>
<keyword evidence="11" id="KW-0503">Monooxygenase</keyword>
<keyword evidence="8" id="KW-0492">Microsome</keyword>
<name>A0A226CWM8_FOLCA</name>
<evidence type="ECO:0000256" key="13">
    <source>
        <dbReference type="PIRSR" id="PIRSR602401-1"/>
    </source>
</evidence>
<dbReference type="Proteomes" id="UP000198287">
    <property type="component" value="Unassembled WGS sequence"/>
</dbReference>
<dbReference type="FunFam" id="1.10.630.10:FF:000182">
    <property type="entry name" value="Cytochrome P450 3A4"/>
    <property type="match status" value="1"/>
</dbReference>
<feature type="transmembrane region" description="Helical" evidence="14">
    <location>
        <begin position="6"/>
        <end position="28"/>
    </location>
</feature>
<dbReference type="GO" id="GO:0005506">
    <property type="term" value="F:iron ion binding"/>
    <property type="evidence" value="ECO:0007669"/>
    <property type="project" value="InterPro"/>
</dbReference>
<evidence type="ECO:0000256" key="14">
    <source>
        <dbReference type="SAM" id="Phobius"/>
    </source>
</evidence>
<keyword evidence="16" id="KW-1185">Reference proteome</keyword>
<evidence type="ECO:0000256" key="4">
    <source>
        <dbReference type="ARBA" id="ARBA00010617"/>
    </source>
</evidence>
<evidence type="ECO:0000256" key="7">
    <source>
        <dbReference type="ARBA" id="ARBA00022824"/>
    </source>
</evidence>
<protein>
    <submittedName>
        <fullName evidence="15">Cytochrome P450 3A40</fullName>
    </submittedName>
</protein>
<gene>
    <name evidence="15" type="ORF">Fcan01_28042</name>
</gene>
<dbReference type="GO" id="GO:0004497">
    <property type="term" value="F:monooxygenase activity"/>
    <property type="evidence" value="ECO:0007669"/>
    <property type="project" value="UniProtKB-KW"/>
</dbReference>
<dbReference type="InterPro" id="IPR050476">
    <property type="entry name" value="Insect_CytP450_Detox"/>
</dbReference>
<keyword evidence="10 13" id="KW-0408">Iron</keyword>
<keyword evidence="14" id="KW-1133">Transmembrane helix</keyword>
<evidence type="ECO:0000313" key="16">
    <source>
        <dbReference type="Proteomes" id="UP000198287"/>
    </source>
</evidence>
<dbReference type="PANTHER" id="PTHR24292:SF54">
    <property type="entry name" value="CYP9F3-RELATED"/>
    <property type="match status" value="1"/>
</dbReference>
<dbReference type="Pfam" id="PF00067">
    <property type="entry name" value="p450"/>
    <property type="match status" value="2"/>
</dbReference>
<dbReference type="EMBL" id="LNIX01000063">
    <property type="protein sequence ID" value="OXA37170.1"/>
    <property type="molecule type" value="Genomic_DNA"/>
</dbReference>
<dbReference type="InterPro" id="IPR001128">
    <property type="entry name" value="Cyt_P450"/>
</dbReference>
<comment type="subcellular location">
    <subcellularLocation>
        <location evidence="3">Endoplasmic reticulum membrane</location>
        <topology evidence="3">Peripheral membrane protein</topology>
    </subcellularLocation>
    <subcellularLocation>
        <location evidence="2">Microsome membrane</location>
        <topology evidence="2">Peripheral membrane protein</topology>
    </subcellularLocation>
</comment>
<feature type="binding site" description="axial binding residue" evidence="13">
    <location>
        <position position="450"/>
    </location>
    <ligand>
        <name>heme</name>
        <dbReference type="ChEBI" id="CHEBI:30413"/>
    </ligand>
    <ligandPart>
        <name>Fe</name>
        <dbReference type="ChEBI" id="CHEBI:18248"/>
    </ligandPart>
</feature>
<evidence type="ECO:0000256" key="9">
    <source>
        <dbReference type="ARBA" id="ARBA00023002"/>
    </source>
</evidence>
<keyword evidence="14" id="KW-0812">Transmembrane</keyword>
<dbReference type="GO" id="GO:0016705">
    <property type="term" value="F:oxidoreductase activity, acting on paired donors, with incorporation or reduction of molecular oxygen"/>
    <property type="evidence" value="ECO:0007669"/>
    <property type="project" value="InterPro"/>
</dbReference>
<dbReference type="PROSITE" id="PS00086">
    <property type="entry name" value="CYTOCHROME_P450"/>
    <property type="match status" value="1"/>
</dbReference>
<dbReference type="Gene3D" id="1.10.630.10">
    <property type="entry name" value="Cytochrome P450"/>
    <property type="match status" value="2"/>
</dbReference>
<accession>A0A226CWM8</accession>
<dbReference type="GO" id="GO:0020037">
    <property type="term" value="F:heme binding"/>
    <property type="evidence" value="ECO:0007669"/>
    <property type="project" value="InterPro"/>
</dbReference>
<organism evidence="15 16">
    <name type="scientific">Folsomia candida</name>
    <name type="common">Springtail</name>
    <dbReference type="NCBI Taxonomy" id="158441"/>
    <lineage>
        <taxon>Eukaryota</taxon>
        <taxon>Metazoa</taxon>
        <taxon>Ecdysozoa</taxon>
        <taxon>Arthropoda</taxon>
        <taxon>Hexapoda</taxon>
        <taxon>Collembola</taxon>
        <taxon>Entomobryomorpha</taxon>
        <taxon>Isotomoidea</taxon>
        <taxon>Isotomidae</taxon>
        <taxon>Proisotominae</taxon>
        <taxon>Folsomia</taxon>
    </lineage>
</organism>
<evidence type="ECO:0000256" key="1">
    <source>
        <dbReference type="ARBA" id="ARBA00001971"/>
    </source>
</evidence>
<keyword evidence="7" id="KW-0256">Endoplasmic reticulum</keyword>
<dbReference type="AlphaFoldDB" id="A0A226CWM8"/>
<dbReference type="OrthoDB" id="2789670at2759"/>
<comment type="caution">
    <text evidence="15">The sequence shown here is derived from an EMBL/GenBank/DDBJ whole genome shotgun (WGS) entry which is preliminary data.</text>
</comment>